<dbReference type="NCBIfam" id="TIGR04057">
    <property type="entry name" value="SusC_RagA_signa"/>
    <property type="match status" value="1"/>
</dbReference>
<keyword evidence="7 8" id="KW-0998">Cell outer membrane</keyword>
<evidence type="ECO:0000256" key="1">
    <source>
        <dbReference type="ARBA" id="ARBA00004571"/>
    </source>
</evidence>
<comment type="subcellular location">
    <subcellularLocation>
        <location evidence="1 8">Cell outer membrane</location>
        <topology evidence="1 8">Multi-pass membrane protein</topology>
    </subcellularLocation>
</comment>
<dbReference type="RefSeq" id="WP_157542133.1">
    <property type="nucleotide sequence ID" value="NZ_WQLA01000004.1"/>
</dbReference>
<dbReference type="NCBIfam" id="TIGR04056">
    <property type="entry name" value="OMP_RagA_SusC"/>
    <property type="match status" value="1"/>
</dbReference>
<dbReference type="Pfam" id="PF00593">
    <property type="entry name" value="TonB_dep_Rec_b-barrel"/>
    <property type="match status" value="1"/>
</dbReference>
<comment type="similarity">
    <text evidence="8 9">Belongs to the TonB-dependent receptor family.</text>
</comment>
<dbReference type="OrthoDB" id="9768177at2"/>
<reference evidence="13 14" key="1">
    <citation type="submission" date="2019-12" db="EMBL/GenBank/DDBJ databases">
        <title>Mucilaginibacter sp. HME9299 genome sequencing and assembly.</title>
        <authorList>
            <person name="Kang H."/>
            <person name="Kim H."/>
            <person name="Joh K."/>
        </authorList>
    </citation>
    <scope>NUCLEOTIDE SEQUENCE [LARGE SCALE GENOMIC DNA]</scope>
    <source>
        <strain evidence="13 14">HME9299</strain>
    </source>
</reference>
<keyword evidence="6 8" id="KW-0472">Membrane</keyword>
<name>A0A6I4I9D2_9SPHI</name>
<dbReference type="Pfam" id="PF07715">
    <property type="entry name" value="Plug"/>
    <property type="match status" value="1"/>
</dbReference>
<evidence type="ECO:0000256" key="10">
    <source>
        <dbReference type="SAM" id="SignalP"/>
    </source>
</evidence>
<evidence type="ECO:0000256" key="4">
    <source>
        <dbReference type="ARBA" id="ARBA00022692"/>
    </source>
</evidence>
<keyword evidence="3 8" id="KW-1134">Transmembrane beta strand</keyword>
<dbReference type="AlphaFoldDB" id="A0A6I4I9D2"/>
<dbReference type="Gene3D" id="2.40.170.20">
    <property type="entry name" value="TonB-dependent receptor, beta-barrel domain"/>
    <property type="match status" value="1"/>
</dbReference>
<feature type="domain" description="TonB-dependent receptor-like beta-barrel" evidence="11">
    <location>
        <begin position="404"/>
        <end position="990"/>
    </location>
</feature>
<dbReference type="InterPro" id="IPR037066">
    <property type="entry name" value="Plug_dom_sf"/>
</dbReference>
<evidence type="ECO:0000256" key="7">
    <source>
        <dbReference type="ARBA" id="ARBA00023237"/>
    </source>
</evidence>
<proteinExistence type="inferred from homology"/>
<dbReference type="InterPro" id="IPR012910">
    <property type="entry name" value="Plug_dom"/>
</dbReference>
<dbReference type="Proteomes" id="UP000434850">
    <property type="component" value="Unassembled WGS sequence"/>
</dbReference>
<dbReference type="Gene3D" id="2.170.130.10">
    <property type="entry name" value="TonB-dependent receptor, plug domain"/>
    <property type="match status" value="1"/>
</dbReference>
<dbReference type="InterPro" id="IPR023996">
    <property type="entry name" value="TonB-dep_OMP_SusC/RagA"/>
</dbReference>
<evidence type="ECO:0000256" key="5">
    <source>
        <dbReference type="ARBA" id="ARBA00023077"/>
    </source>
</evidence>
<evidence type="ECO:0000259" key="12">
    <source>
        <dbReference type="Pfam" id="PF07715"/>
    </source>
</evidence>
<evidence type="ECO:0000256" key="6">
    <source>
        <dbReference type="ARBA" id="ARBA00023136"/>
    </source>
</evidence>
<dbReference type="SUPFAM" id="SSF56935">
    <property type="entry name" value="Porins"/>
    <property type="match status" value="1"/>
</dbReference>
<dbReference type="GO" id="GO:0009279">
    <property type="term" value="C:cell outer membrane"/>
    <property type="evidence" value="ECO:0007669"/>
    <property type="project" value="UniProtKB-SubCell"/>
</dbReference>
<evidence type="ECO:0000256" key="2">
    <source>
        <dbReference type="ARBA" id="ARBA00022448"/>
    </source>
</evidence>
<keyword evidence="5 9" id="KW-0798">TonB box</keyword>
<gene>
    <name evidence="13" type="ORF">GO816_11790</name>
</gene>
<evidence type="ECO:0000256" key="9">
    <source>
        <dbReference type="RuleBase" id="RU003357"/>
    </source>
</evidence>
<feature type="chain" id="PRO_5026296403" evidence="10">
    <location>
        <begin position="22"/>
        <end position="1032"/>
    </location>
</feature>
<dbReference type="InterPro" id="IPR000531">
    <property type="entry name" value="Beta-barrel_TonB"/>
</dbReference>
<evidence type="ECO:0000313" key="13">
    <source>
        <dbReference type="EMBL" id="MVN91810.1"/>
    </source>
</evidence>
<keyword evidence="4 8" id="KW-0812">Transmembrane</keyword>
<evidence type="ECO:0000256" key="3">
    <source>
        <dbReference type="ARBA" id="ARBA00022452"/>
    </source>
</evidence>
<evidence type="ECO:0000259" key="11">
    <source>
        <dbReference type="Pfam" id="PF00593"/>
    </source>
</evidence>
<dbReference type="EMBL" id="WQLA01000004">
    <property type="protein sequence ID" value="MVN91810.1"/>
    <property type="molecule type" value="Genomic_DNA"/>
</dbReference>
<dbReference type="Pfam" id="PF13715">
    <property type="entry name" value="CarbopepD_reg_2"/>
    <property type="match status" value="1"/>
</dbReference>
<keyword evidence="14" id="KW-1185">Reference proteome</keyword>
<feature type="signal peptide" evidence="10">
    <location>
        <begin position="1"/>
        <end position="21"/>
    </location>
</feature>
<keyword evidence="2 8" id="KW-0813">Transport</keyword>
<evidence type="ECO:0000313" key="14">
    <source>
        <dbReference type="Proteomes" id="UP000434850"/>
    </source>
</evidence>
<dbReference type="SUPFAM" id="SSF49464">
    <property type="entry name" value="Carboxypeptidase regulatory domain-like"/>
    <property type="match status" value="1"/>
</dbReference>
<protein>
    <submittedName>
        <fullName evidence="13">SusC/RagA family TonB-linked outer membrane protein</fullName>
    </submittedName>
</protein>
<keyword evidence="10" id="KW-0732">Signal</keyword>
<accession>A0A6I4I9D2</accession>
<dbReference type="Gene3D" id="2.60.40.1120">
    <property type="entry name" value="Carboxypeptidase-like, regulatory domain"/>
    <property type="match status" value="1"/>
</dbReference>
<evidence type="ECO:0000256" key="8">
    <source>
        <dbReference type="PROSITE-ProRule" id="PRU01360"/>
    </source>
</evidence>
<comment type="caution">
    <text evidence="13">The sequence shown here is derived from an EMBL/GenBank/DDBJ whole genome shotgun (WGS) entry which is preliminary data.</text>
</comment>
<dbReference type="InterPro" id="IPR008969">
    <property type="entry name" value="CarboxyPept-like_regulatory"/>
</dbReference>
<dbReference type="InterPro" id="IPR036942">
    <property type="entry name" value="Beta-barrel_TonB_sf"/>
</dbReference>
<feature type="domain" description="TonB-dependent receptor plug" evidence="12">
    <location>
        <begin position="117"/>
        <end position="221"/>
    </location>
</feature>
<sequence>MKGKITFFLLVLLLHAFGLKAQELQVSGKVTLKSDGAALPGVTVSVEGGSNGVATGPNGEFSIKVPKQGSVLVFNQIGLEPQRYTVNSTNFIQIVMSEKSTNLSDVVVVGYGTQVRRNVSSAIGSIKPDQITQTPVQRIEQAMQGRIAGVQVTNVSGQPGDAPTVRIRGIGTNGDASPIYIVDGFQVGGIDYLNPADIQSMDVLKDAASAAIYGARGGNGVVLITTKGGSKDGRTRVTYDGYMGIQNAWRYMKLLDAREYAVMMNEGAANAGNSIPYPDLSKYPAGTGTDWQRALFQKNAPTYNHQFAVNGGTDKNNYAINFSLFNQKGLVGGDKSDFKRYTFRANSDNKVKDFLKVGANVAYSHIRRTAIDPNQEFGGLLNNAINLDPITPVIENDPTRAATYNANAVRDGNGNLYGISPYVAQEIVNPLARLAVTNGLTRVDKLVGNTYAEINILKELTFRSSFSIDLAYVNSNNYSPVFYLNAAQQNINSSVSKGTDRYYTWQAENVLNYNKTFSKHTLGVTLGTTHRRENSETLYGSNTGLVVTDPNMAYLDLAVDAGTAKATGGAGGNALFSLFGRVNYNYDNKYLLSASLRRDGSSKFGSNYPFGYFPAVSAGWIFTEENFIPKNDFITFGKIRASWGKNGNDRIGNYPWAAIIGVGRGYTYYNGSGNGYISGASPSFIANPDIRWEESVQSDIGLDLTFLRNMFTFTADYYVKTTKGWLLQVPIPLSVGVPPGTANGGTVRNSGIELTLNYQQNIGKFKINAGINGSFNKNTVTEIGNAERILGGAGISTYGQVERSTIGQPFSYFYGYKTDGIFQNVAEVNAYTLNGTKIQPDAVPGDVRFKDLNGNGVIDPEDRTIIGNPTPKITGGFTFGLAYQGFDLNGFFTGAFGNQIFNGTRRHDFPTANMQTLYLNRWSGEGSTNTNPRFTWNDTNGNYSKISDLYLEKGDYVRLKTLQLGYSFNKALMSKIKLQALRIYVSGDNLLTFTNYSGFDPEIGARSSLDIGIDRGIYPQARIYRLGLSATF</sequence>
<dbReference type="InterPro" id="IPR039426">
    <property type="entry name" value="TonB-dep_rcpt-like"/>
</dbReference>
<dbReference type="PROSITE" id="PS52016">
    <property type="entry name" value="TONB_DEPENDENT_REC_3"/>
    <property type="match status" value="1"/>
</dbReference>
<dbReference type="InterPro" id="IPR023997">
    <property type="entry name" value="TonB-dep_OMP_SusC/RagA_CS"/>
</dbReference>
<organism evidence="13 14">
    <name type="scientific">Mucilaginibacter aquatilis</name>
    <dbReference type="NCBI Taxonomy" id="1517760"/>
    <lineage>
        <taxon>Bacteria</taxon>
        <taxon>Pseudomonadati</taxon>
        <taxon>Bacteroidota</taxon>
        <taxon>Sphingobacteriia</taxon>
        <taxon>Sphingobacteriales</taxon>
        <taxon>Sphingobacteriaceae</taxon>
        <taxon>Mucilaginibacter</taxon>
    </lineage>
</organism>